<dbReference type="Pfam" id="PF00412">
    <property type="entry name" value="LIM"/>
    <property type="match status" value="1"/>
</dbReference>
<evidence type="ECO:0000256" key="5">
    <source>
        <dbReference type="ARBA" id="ARBA00022833"/>
    </source>
</evidence>
<sequence length="115" mass="12950">MFSSVKGYICPRCDKRVYFAEEIIAMGNHWHKSCFSCAACKKRLDSRNCTDRNGEAYCTHCYAKLFGPKGYGFGQGAGVLSMDNGNLDEPVTRYYNSNSLCPKKRLYFGEVCSNP</sequence>
<keyword evidence="2" id="KW-0517">Myogenesis</keyword>
<dbReference type="PANTHER" id="PTHR24215:SF35">
    <property type="entry name" value="MUSCLE LIM PROTEIN MLP84B"/>
    <property type="match status" value="1"/>
</dbReference>
<accession>A0A915INH5</accession>
<evidence type="ECO:0000256" key="8">
    <source>
        <dbReference type="PROSITE-ProRule" id="PRU00125"/>
    </source>
</evidence>
<evidence type="ECO:0000256" key="4">
    <source>
        <dbReference type="ARBA" id="ARBA00022737"/>
    </source>
</evidence>
<dbReference type="Gene3D" id="2.10.110.10">
    <property type="entry name" value="Cysteine Rich Protein"/>
    <property type="match status" value="1"/>
</dbReference>
<dbReference type="OMA" id="GEAYCTH"/>
<evidence type="ECO:0000256" key="7">
    <source>
        <dbReference type="ARBA" id="ARBA00023242"/>
    </source>
</evidence>
<feature type="domain" description="LIM zinc-binding" evidence="9">
    <location>
        <begin position="8"/>
        <end position="68"/>
    </location>
</feature>
<keyword evidence="3 8" id="KW-0479">Metal-binding</keyword>
<dbReference type="PANTHER" id="PTHR24215">
    <property type="entry name" value="RHO-GTPASE-ACTIVATING PROTEIN LRG1"/>
    <property type="match status" value="1"/>
</dbReference>
<evidence type="ECO:0000259" key="9">
    <source>
        <dbReference type="PROSITE" id="PS50023"/>
    </source>
</evidence>
<keyword evidence="6 8" id="KW-0440">LIM domain</keyword>
<name>A0A915INH5_ROMCU</name>
<dbReference type="GO" id="GO:0046872">
    <property type="term" value="F:metal ion binding"/>
    <property type="evidence" value="ECO:0007669"/>
    <property type="project" value="UniProtKB-KW"/>
</dbReference>
<dbReference type="PROSITE" id="PS50023">
    <property type="entry name" value="LIM_DOMAIN_2"/>
    <property type="match status" value="1"/>
</dbReference>
<keyword evidence="10" id="KW-1185">Reference proteome</keyword>
<dbReference type="AlphaFoldDB" id="A0A915INH5"/>
<evidence type="ECO:0000256" key="2">
    <source>
        <dbReference type="ARBA" id="ARBA00022541"/>
    </source>
</evidence>
<keyword evidence="4" id="KW-0677">Repeat</keyword>
<dbReference type="GO" id="GO:0030018">
    <property type="term" value="C:Z disc"/>
    <property type="evidence" value="ECO:0007669"/>
    <property type="project" value="TreeGrafter"/>
</dbReference>
<dbReference type="WBParaSite" id="nRc.2.0.1.t15748-RA">
    <property type="protein sequence ID" value="nRc.2.0.1.t15748-RA"/>
    <property type="gene ID" value="nRc.2.0.1.g15748"/>
</dbReference>
<evidence type="ECO:0000256" key="6">
    <source>
        <dbReference type="ARBA" id="ARBA00023038"/>
    </source>
</evidence>
<organism evidence="10 11">
    <name type="scientific">Romanomermis culicivorax</name>
    <name type="common">Nematode worm</name>
    <dbReference type="NCBI Taxonomy" id="13658"/>
    <lineage>
        <taxon>Eukaryota</taxon>
        <taxon>Metazoa</taxon>
        <taxon>Ecdysozoa</taxon>
        <taxon>Nematoda</taxon>
        <taxon>Enoplea</taxon>
        <taxon>Dorylaimia</taxon>
        <taxon>Mermithida</taxon>
        <taxon>Mermithoidea</taxon>
        <taxon>Mermithidae</taxon>
        <taxon>Romanomermis</taxon>
    </lineage>
</organism>
<dbReference type="GO" id="GO:0042805">
    <property type="term" value="F:actinin binding"/>
    <property type="evidence" value="ECO:0007669"/>
    <property type="project" value="TreeGrafter"/>
</dbReference>
<dbReference type="InterPro" id="IPR001781">
    <property type="entry name" value="Znf_LIM"/>
</dbReference>
<keyword evidence="5 8" id="KW-0862">Zinc</keyword>
<comment type="subcellular location">
    <subcellularLocation>
        <location evidence="1">Nucleus</location>
    </subcellularLocation>
</comment>
<evidence type="ECO:0000256" key="3">
    <source>
        <dbReference type="ARBA" id="ARBA00022723"/>
    </source>
</evidence>
<dbReference type="GO" id="GO:0060537">
    <property type="term" value="P:muscle tissue development"/>
    <property type="evidence" value="ECO:0007669"/>
    <property type="project" value="TreeGrafter"/>
</dbReference>
<dbReference type="SUPFAM" id="SSF57716">
    <property type="entry name" value="Glucocorticoid receptor-like (DNA-binding domain)"/>
    <property type="match status" value="2"/>
</dbReference>
<dbReference type="SMART" id="SM00132">
    <property type="entry name" value="LIM"/>
    <property type="match status" value="1"/>
</dbReference>
<protein>
    <submittedName>
        <fullName evidence="11">LIM zinc-binding domain-containing protein</fullName>
    </submittedName>
</protein>
<dbReference type="PROSITE" id="PS00478">
    <property type="entry name" value="LIM_DOMAIN_1"/>
    <property type="match status" value="1"/>
</dbReference>
<evidence type="ECO:0000313" key="11">
    <source>
        <dbReference type="WBParaSite" id="nRc.2.0.1.t15748-RA"/>
    </source>
</evidence>
<dbReference type="CDD" id="cd09326">
    <property type="entry name" value="LIM_CRP_like"/>
    <property type="match status" value="1"/>
</dbReference>
<dbReference type="GO" id="GO:0008307">
    <property type="term" value="F:structural constituent of muscle"/>
    <property type="evidence" value="ECO:0007669"/>
    <property type="project" value="TreeGrafter"/>
</dbReference>
<proteinExistence type="predicted"/>
<reference evidence="11" key="1">
    <citation type="submission" date="2022-11" db="UniProtKB">
        <authorList>
            <consortium name="WormBaseParasite"/>
        </authorList>
    </citation>
    <scope>IDENTIFICATION</scope>
</reference>
<dbReference type="GO" id="GO:0007517">
    <property type="term" value="P:muscle organ development"/>
    <property type="evidence" value="ECO:0007669"/>
    <property type="project" value="UniProtKB-KW"/>
</dbReference>
<evidence type="ECO:0000313" key="10">
    <source>
        <dbReference type="Proteomes" id="UP000887565"/>
    </source>
</evidence>
<dbReference type="GO" id="GO:0045214">
    <property type="term" value="P:sarcomere organization"/>
    <property type="evidence" value="ECO:0007669"/>
    <property type="project" value="TreeGrafter"/>
</dbReference>
<dbReference type="FunFam" id="2.10.110.10:FF:000001">
    <property type="entry name" value="Cysteine and glycine-rich protein 1"/>
    <property type="match status" value="1"/>
</dbReference>
<keyword evidence="7" id="KW-0539">Nucleus</keyword>
<dbReference type="Proteomes" id="UP000887565">
    <property type="component" value="Unplaced"/>
</dbReference>
<evidence type="ECO:0000256" key="1">
    <source>
        <dbReference type="ARBA" id="ARBA00004123"/>
    </source>
</evidence>
<dbReference type="GO" id="GO:0005634">
    <property type="term" value="C:nucleus"/>
    <property type="evidence" value="ECO:0007669"/>
    <property type="project" value="UniProtKB-SubCell"/>
</dbReference>